<dbReference type="InterPro" id="IPR015815">
    <property type="entry name" value="HIBADH-related"/>
</dbReference>
<protein>
    <submittedName>
        <fullName evidence="6">NAD(P)-dependent oxidoreductase</fullName>
    </submittedName>
</protein>
<evidence type="ECO:0000256" key="3">
    <source>
        <dbReference type="PIRSR" id="PIRSR000103-1"/>
    </source>
</evidence>
<dbReference type="Pfam" id="PF03446">
    <property type="entry name" value="NAD_binding_2"/>
    <property type="match status" value="1"/>
</dbReference>
<proteinExistence type="predicted"/>
<evidence type="ECO:0000256" key="2">
    <source>
        <dbReference type="ARBA" id="ARBA00023027"/>
    </source>
</evidence>
<dbReference type="Pfam" id="PF14833">
    <property type="entry name" value="NAD_binding_11"/>
    <property type="match status" value="1"/>
</dbReference>
<dbReference type="SUPFAM" id="SSF51735">
    <property type="entry name" value="NAD(P)-binding Rossmann-fold domains"/>
    <property type="match status" value="1"/>
</dbReference>
<dbReference type="GO" id="GO:0016491">
    <property type="term" value="F:oxidoreductase activity"/>
    <property type="evidence" value="ECO:0007669"/>
    <property type="project" value="UniProtKB-KW"/>
</dbReference>
<feature type="active site" evidence="3">
    <location>
        <position position="194"/>
    </location>
</feature>
<evidence type="ECO:0000313" key="7">
    <source>
        <dbReference type="Proteomes" id="UP000594380"/>
    </source>
</evidence>
<evidence type="ECO:0000313" key="6">
    <source>
        <dbReference type="EMBL" id="NUY02423.1"/>
    </source>
</evidence>
<gene>
    <name evidence="6" type="ORF">G5S42_22575</name>
</gene>
<dbReference type="InterPro" id="IPR029154">
    <property type="entry name" value="HIBADH-like_NADP-bd"/>
</dbReference>
<dbReference type="InterPro" id="IPR036291">
    <property type="entry name" value="NAD(P)-bd_dom_sf"/>
</dbReference>
<dbReference type="InterPro" id="IPR006115">
    <property type="entry name" value="6PGDH_NADP-bd"/>
</dbReference>
<keyword evidence="1" id="KW-0560">Oxidoreductase</keyword>
<evidence type="ECO:0000259" key="4">
    <source>
        <dbReference type="Pfam" id="PF03446"/>
    </source>
</evidence>
<dbReference type="InterPro" id="IPR013328">
    <property type="entry name" value="6PGD_dom2"/>
</dbReference>
<name>A0A7Y6K2S6_9BURK</name>
<dbReference type="GO" id="GO:0051287">
    <property type="term" value="F:NAD binding"/>
    <property type="evidence" value="ECO:0007669"/>
    <property type="project" value="InterPro"/>
</dbReference>
<comment type="caution">
    <text evidence="6">The sequence shown here is derived from an EMBL/GenBank/DDBJ whole genome shotgun (WGS) entry which is preliminary data.</text>
</comment>
<dbReference type="InterPro" id="IPR008927">
    <property type="entry name" value="6-PGluconate_DH-like_C_sf"/>
</dbReference>
<evidence type="ECO:0000256" key="1">
    <source>
        <dbReference type="ARBA" id="ARBA00023002"/>
    </source>
</evidence>
<keyword evidence="2" id="KW-0520">NAD</keyword>
<dbReference type="Proteomes" id="UP000594380">
    <property type="component" value="Unassembled WGS sequence"/>
</dbReference>
<dbReference type="SUPFAM" id="SSF48179">
    <property type="entry name" value="6-phosphogluconate dehydrogenase C-terminal domain-like"/>
    <property type="match status" value="1"/>
</dbReference>
<evidence type="ECO:0000259" key="5">
    <source>
        <dbReference type="Pfam" id="PF14833"/>
    </source>
</evidence>
<dbReference type="Gene3D" id="3.40.50.720">
    <property type="entry name" value="NAD(P)-binding Rossmann-like Domain"/>
    <property type="match status" value="1"/>
</dbReference>
<sequence>MILSKALSENTGTSGRIADHPACSAETLCVGVVGLGRMGAAFASNLIQDSFKTVVFDRDTQKARTFAQGRAVAAGSYEALSDCDVVISMVPDDAAIRSVAEQLSGVLATNAVHVSMSTISPDAAREAAHVHYTVGQGYLSAPVLGNPDLAAARKLYILAAGASETIARCMPVLERLGQRVFVLGEVPELANTFKLAGNVLTASTMQSMGEVLAFLRKAGVDPHVAFSVLTESLFDGKVHKAYGGKIVNQRYAPPGMTVPLAVKDLRLALTEAETLRTPMPIASVVRDRLVAASARGWDDLDWSVLGKLAAFSAGL</sequence>
<dbReference type="GO" id="GO:0050661">
    <property type="term" value="F:NADP binding"/>
    <property type="evidence" value="ECO:0007669"/>
    <property type="project" value="InterPro"/>
</dbReference>
<dbReference type="AlphaFoldDB" id="A0A7Y6K2S6"/>
<dbReference type="PANTHER" id="PTHR43580:SF2">
    <property type="entry name" value="CYTOKINE-LIKE NUCLEAR FACTOR N-PAC"/>
    <property type="match status" value="1"/>
</dbReference>
<dbReference type="InterPro" id="IPR051265">
    <property type="entry name" value="HIBADH-related_NP60_sf"/>
</dbReference>
<dbReference type="EMBL" id="JAALDK010000001">
    <property type="protein sequence ID" value="NUY02423.1"/>
    <property type="molecule type" value="Genomic_DNA"/>
</dbReference>
<reference evidence="6 7" key="1">
    <citation type="submission" date="2020-02" db="EMBL/GenBank/DDBJ databases">
        <title>Paraburkholderia simonii sp. nov. and Paraburkholderia youngii sp. nov. Brazilian and Mexican Mimosa-associated rhizobia.</title>
        <authorList>
            <person name="Mavima L."/>
            <person name="Beukes C.W."/>
            <person name="Chan W.Y."/>
            <person name="Palmer M."/>
            <person name="De Meyer S.E."/>
            <person name="James E.K."/>
            <person name="Venter S.N."/>
            <person name="Steenkamp E.T."/>
        </authorList>
    </citation>
    <scope>NUCLEOTIDE SEQUENCE [LARGE SCALE GENOMIC DNA]</scope>
    <source>
        <strain evidence="6 7">JPY169</strain>
    </source>
</reference>
<dbReference type="PANTHER" id="PTHR43580">
    <property type="entry name" value="OXIDOREDUCTASE GLYR1-RELATED"/>
    <property type="match status" value="1"/>
</dbReference>
<feature type="domain" description="6-phosphogluconate dehydrogenase NADP-binding" evidence="4">
    <location>
        <begin position="30"/>
        <end position="184"/>
    </location>
</feature>
<dbReference type="Gene3D" id="1.10.1040.10">
    <property type="entry name" value="N-(1-d-carboxylethyl)-l-norvaline Dehydrogenase, domain 2"/>
    <property type="match status" value="1"/>
</dbReference>
<organism evidence="6 7">
    <name type="scientific">Paraburkholderia youngii</name>
    <dbReference type="NCBI Taxonomy" id="2782701"/>
    <lineage>
        <taxon>Bacteria</taxon>
        <taxon>Pseudomonadati</taxon>
        <taxon>Pseudomonadota</taxon>
        <taxon>Betaproteobacteria</taxon>
        <taxon>Burkholderiales</taxon>
        <taxon>Burkholderiaceae</taxon>
        <taxon>Paraburkholderia</taxon>
    </lineage>
</organism>
<accession>A0A7Y6K2S6</accession>
<feature type="domain" description="3-hydroxyisobutyrate dehydrogenase-like NAD-binding" evidence="5">
    <location>
        <begin position="190"/>
        <end position="304"/>
    </location>
</feature>
<dbReference type="PIRSF" id="PIRSF000103">
    <property type="entry name" value="HIBADH"/>
    <property type="match status" value="1"/>
</dbReference>